<dbReference type="EMBL" id="FXAH01000015">
    <property type="protein sequence ID" value="SMF67980.1"/>
    <property type="molecule type" value="Genomic_DNA"/>
</dbReference>
<dbReference type="InterPro" id="IPR045629">
    <property type="entry name" value="DUF6232"/>
</dbReference>
<proteinExistence type="predicted"/>
<feature type="transmembrane region" description="Helical" evidence="1">
    <location>
        <begin position="66"/>
        <end position="83"/>
    </location>
</feature>
<keyword evidence="1" id="KW-1133">Transmembrane helix</keyword>
<sequence length="127" mass="13510">MENSFNERGVTITRNGLSAGGQLFALRDIQALRVVTVHKNKALPLVVALIGAATAATGGVLEMGSLLVIGVMLVVVGALAWYVQDITHRLMIRTATGEREALTSTDIEFVERVGQAVHDALARTQSV</sequence>
<keyword evidence="3" id="KW-1185">Reference proteome</keyword>
<protein>
    <submittedName>
        <fullName evidence="2">Uncharacterized protein</fullName>
    </submittedName>
</protein>
<dbReference type="OrthoDB" id="9035576at2"/>
<name>A0A1X7GDA3_TRICW</name>
<reference evidence="3" key="1">
    <citation type="submission" date="2017-04" db="EMBL/GenBank/DDBJ databases">
        <authorList>
            <person name="Varghese N."/>
            <person name="Submissions S."/>
        </authorList>
    </citation>
    <scope>NUCLEOTIDE SEQUENCE [LARGE SCALE GENOMIC DNA]</scope>
    <source>
        <strain evidence="3">Ballard 720</strain>
    </source>
</reference>
<keyword evidence="1" id="KW-0472">Membrane</keyword>
<evidence type="ECO:0000256" key="1">
    <source>
        <dbReference type="SAM" id="Phobius"/>
    </source>
</evidence>
<accession>A0A1X7GDA3</accession>
<dbReference type="Proteomes" id="UP000192911">
    <property type="component" value="Unassembled WGS sequence"/>
</dbReference>
<dbReference type="RefSeq" id="WP_085229654.1">
    <property type="nucleotide sequence ID" value="NZ_BSQD01000008.1"/>
</dbReference>
<dbReference type="Pfam" id="PF19744">
    <property type="entry name" value="DUF6232"/>
    <property type="match status" value="1"/>
</dbReference>
<evidence type="ECO:0000313" key="3">
    <source>
        <dbReference type="Proteomes" id="UP000192911"/>
    </source>
</evidence>
<gene>
    <name evidence="2" type="ORF">SAMN06295900_11549</name>
</gene>
<evidence type="ECO:0000313" key="2">
    <source>
        <dbReference type="EMBL" id="SMF67980.1"/>
    </source>
</evidence>
<dbReference type="GeneID" id="95552734"/>
<keyword evidence="1" id="KW-0812">Transmembrane</keyword>
<feature type="transmembrane region" description="Helical" evidence="1">
    <location>
        <begin position="42"/>
        <end position="60"/>
    </location>
</feature>
<organism evidence="2 3">
    <name type="scientific">Trinickia caryophylli</name>
    <name type="common">Paraburkholderia caryophylli</name>
    <dbReference type="NCBI Taxonomy" id="28094"/>
    <lineage>
        <taxon>Bacteria</taxon>
        <taxon>Pseudomonadati</taxon>
        <taxon>Pseudomonadota</taxon>
        <taxon>Betaproteobacteria</taxon>
        <taxon>Burkholderiales</taxon>
        <taxon>Burkholderiaceae</taxon>
        <taxon>Trinickia</taxon>
    </lineage>
</organism>
<dbReference type="AlphaFoldDB" id="A0A1X7GDA3"/>